<feature type="repeat" description="PPR" evidence="3">
    <location>
        <begin position="519"/>
        <end position="553"/>
    </location>
</feature>
<dbReference type="Gene3D" id="1.25.40.10">
    <property type="entry name" value="Tetratricopeptide repeat domain"/>
    <property type="match status" value="5"/>
</dbReference>
<dbReference type="GO" id="GO:0009451">
    <property type="term" value="P:RNA modification"/>
    <property type="evidence" value="ECO:0007669"/>
    <property type="project" value="InterPro"/>
</dbReference>
<sequence length="753" mass="83622">MKKCSFLPLVSDFGGVLRALYACRRKQSLSYVKSLHCQLVTLGLVKEVYVANNLIAVYSDFKSVDDARHVFDNMPERNVVSWTTLISAYTRSGDHQGSIRVFLSMLAIKLEVPNKFTFSVALKACAMSQNLEMGKLIHNCILGTELQLDTVLMNALLDMYVKCGSLLNAREIFDCIYPKTLTSWNILIDGYSKIGQMEDALFLFSQMPKRDTVTWNTIITGFAHKDASRALAFLCEMHKESCVFDEFTFPCALKACSSTEAFTMGKLVHCYMVKSGLLSGCFCGTALVDMYSKCGEIDEAVKIFDEHEAAESLGYGRIGIWNSVISGYVCNDYNRVALGMVSQAHKLGLVFDSFTFGSMLKASTHLHNLKFGKQIHGLIITSGHHLDSVLGSGLTDMYAKCGQIGTALNIFSGLPVKDLVAWGGLVTGCVQQGLNKLALSLFKEMVSLNLKVDEFVVSSILKVCSNLTGLKCGKQIHAYCIKNGYIWEGVTVTSLIDMYSKCGSIGDGIKLFECIKVRDTICWTGIIVGCGQNGKAGEAMHFFNEMVRSGISPNEITILGVLSACRHAGFVEDACGLFWSMRTVYGLAPQLEHYCCMVDILGRAGLFKEVEKLMNEIPYEPNETIWRSLLAACDTHNNLPLAKCVVNHLVAICPDDVSVLVTLSNLFARLGMWTKSIKSREMARKLEFLSAPMLLSRRAKDSQQGKWGDVRRKNRFLSIEGFRDPNCWIYSATLEEIQLQLQVEFPNFLCIIQ</sequence>
<organism evidence="4 5">
    <name type="scientific">Aristolochia fimbriata</name>
    <name type="common">White veined hardy Dutchman's pipe vine</name>
    <dbReference type="NCBI Taxonomy" id="158543"/>
    <lineage>
        <taxon>Eukaryota</taxon>
        <taxon>Viridiplantae</taxon>
        <taxon>Streptophyta</taxon>
        <taxon>Embryophyta</taxon>
        <taxon>Tracheophyta</taxon>
        <taxon>Spermatophyta</taxon>
        <taxon>Magnoliopsida</taxon>
        <taxon>Magnoliidae</taxon>
        <taxon>Piperales</taxon>
        <taxon>Aristolochiaceae</taxon>
        <taxon>Aristolochia</taxon>
    </lineage>
</organism>
<dbReference type="FunFam" id="1.25.40.10:FF:000442">
    <property type="entry name" value="Pentatricopeptide repeat-containing protein At3g49710"/>
    <property type="match status" value="1"/>
</dbReference>
<dbReference type="Proteomes" id="UP000825729">
    <property type="component" value="Unassembled WGS sequence"/>
</dbReference>
<dbReference type="FunFam" id="1.25.40.10:FF:000090">
    <property type="entry name" value="Pentatricopeptide repeat-containing protein, chloroplastic"/>
    <property type="match status" value="1"/>
</dbReference>
<feature type="repeat" description="PPR" evidence="3">
    <location>
        <begin position="418"/>
        <end position="452"/>
    </location>
</feature>
<proteinExistence type="inferred from homology"/>
<comment type="caution">
    <text evidence="4">The sequence shown here is derived from an EMBL/GenBank/DDBJ whole genome shotgun (WGS) entry which is preliminary data.</text>
</comment>
<evidence type="ECO:0000256" key="3">
    <source>
        <dbReference type="PROSITE-ProRule" id="PRU00708"/>
    </source>
</evidence>
<dbReference type="GO" id="GO:0003723">
    <property type="term" value="F:RNA binding"/>
    <property type="evidence" value="ECO:0007669"/>
    <property type="project" value="InterPro"/>
</dbReference>
<dbReference type="EMBL" id="JAINDJ010000006">
    <property type="protein sequence ID" value="KAG9444019.1"/>
    <property type="molecule type" value="Genomic_DNA"/>
</dbReference>
<accession>A0AAV7E5F3</accession>
<keyword evidence="5" id="KW-1185">Reference proteome</keyword>
<gene>
    <name evidence="4" type="ORF">H6P81_015359</name>
</gene>
<feature type="repeat" description="PPR" evidence="3">
    <location>
        <begin position="78"/>
        <end position="112"/>
    </location>
</feature>
<dbReference type="Pfam" id="PF13041">
    <property type="entry name" value="PPR_2"/>
    <property type="match status" value="2"/>
</dbReference>
<feature type="repeat" description="PPR" evidence="3">
    <location>
        <begin position="180"/>
        <end position="214"/>
    </location>
</feature>
<protein>
    <recommendedName>
        <fullName evidence="6">Chlororespiratory reduction 21</fullName>
    </recommendedName>
</protein>
<dbReference type="InterPro" id="IPR011990">
    <property type="entry name" value="TPR-like_helical_dom_sf"/>
</dbReference>
<dbReference type="InterPro" id="IPR046960">
    <property type="entry name" value="PPR_At4g14850-like_plant"/>
</dbReference>
<evidence type="ECO:0000256" key="1">
    <source>
        <dbReference type="ARBA" id="ARBA00022737"/>
    </source>
</evidence>
<reference evidence="4 5" key="1">
    <citation type="submission" date="2021-07" db="EMBL/GenBank/DDBJ databases">
        <title>The Aristolochia fimbriata genome: insights into angiosperm evolution, floral development and chemical biosynthesis.</title>
        <authorList>
            <person name="Jiao Y."/>
        </authorList>
    </citation>
    <scope>NUCLEOTIDE SEQUENCE [LARGE SCALE GENOMIC DNA]</scope>
    <source>
        <strain evidence="4">IBCAS-2021</strain>
        <tissue evidence="4">Leaf</tissue>
    </source>
</reference>
<name>A0AAV7E5F3_ARIFI</name>
<dbReference type="NCBIfam" id="TIGR00756">
    <property type="entry name" value="PPR"/>
    <property type="match status" value="3"/>
</dbReference>
<evidence type="ECO:0000313" key="5">
    <source>
        <dbReference type="Proteomes" id="UP000825729"/>
    </source>
</evidence>
<comment type="similarity">
    <text evidence="2">Belongs to the PPR family. PCMP-E subfamily.</text>
</comment>
<dbReference type="FunFam" id="1.25.40.10:FF:000196">
    <property type="entry name" value="Pentatricopeptide repeat-containing protein At4g14850"/>
    <property type="match status" value="1"/>
</dbReference>
<evidence type="ECO:0008006" key="6">
    <source>
        <dbReference type="Google" id="ProtNLM"/>
    </source>
</evidence>
<dbReference type="AlphaFoldDB" id="A0AAV7E5F3"/>
<dbReference type="PANTHER" id="PTHR47926">
    <property type="entry name" value="PENTATRICOPEPTIDE REPEAT-CONTAINING PROTEIN"/>
    <property type="match status" value="1"/>
</dbReference>
<dbReference type="FunFam" id="1.25.40.10:FF:000285">
    <property type="entry name" value="Pentatricopeptide repeat-containing protein, chloroplastic"/>
    <property type="match status" value="1"/>
</dbReference>
<evidence type="ECO:0000256" key="2">
    <source>
        <dbReference type="ARBA" id="ARBA00061659"/>
    </source>
</evidence>
<dbReference type="InterPro" id="IPR002885">
    <property type="entry name" value="PPR_rpt"/>
</dbReference>
<keyword evidence="1" id="KW-0677">Repeat</keyword>
<evidence type="ECO:0000313" key="4">
    <source>
        <dbReference type="EMBL" id="KAG9444019.1"/>
    </source>
</evidence>
<dbReference type="PROSITE" id="PS51375">
    <property type="entry name" value="PPR"/>
    <property type="match status" value="4"/>
</dbReference>
<dbReference type="Pfam" id="PF01535">
    <property type="entry name" value="PPR"/>
    <property type="match status" value="8"/>
</dbReference>